<evidence type="ECO:0000313" key="3">
    <source>
        <dbReference type="Proteomes" id="UP000635726"/>
    </source>
</evidence>
<feature type="compositionally biased region" description="Polar residues" evidence="1">
    <location>
        <begin position="110"/>
        <end position="121"/>
    </location>
</feature>
<accession>A0A917UWA7</accession>
<evidence type="ECO:0000313" key="2">
    <source>
        <dbReference type="EMBL" id="GGJ89931.1"/>
    </source>
</evidence>
<reference evidence="2" key="2">
    <citation type="submission" date="2020-09" db="EMBL/GenBank/DDBJ databases">
        <authorList>
            <person name="Sun Q."/>
            <person name="Ohkuma M."/>
        </authorList>
    </citation>
    <scope>NUCLEOTIDE SEQUENCE</scope>
    <source>
        <strain evidence="2">JCM 14371</strain>
    </source>
</reference>
<keyword evidence="3" id="KW-1185">Reference proteome</keyword>
<evidence type="ECO:0008006" key="4">
    <source>
        <dbReference type="Google" id="ProtNLM"/>
    </source>
</evidence>
<feature type="region of interest" description="Disordered" evidence="1">
    <location>
        <begin position="338"/>
        <end position="360"/>
    </location>
</feature>
<dbReference type="RefSeq" id="WP_188964837.1">
    <property type="nucleotide sequence ID" value="NZ_BMOE01000026.1"/>
</dbReference>
<evidence type="ECO:0000256" key="1">
    <source>
        <dbReference type="SAM" id="MobiDB-lite"/>
    </source>
</evidence>
<dbReference type="InterPro" id="IPR036390">
    <property type="entry name" value="WH_DNA-bd_sf"/>
</dbReference>
<feature type="compositionally biased region" description="Basic and acidic residues" evidence="1">
    <location>
        <begin position="338"/>
        <end position="347"/>
    </location>
</feature>
<proteinExistence type="predicted"/>
<comment type="caution">
    <text evidence="2">The sequence shown here is derived from an EMBL/GenBank/DDBJ whole genome shotgun (WGS) entry which is preliminary data.</text>
</comment>
<gene>
    <name evidence="2" type="ORF">GCM10008939_37360</name>
</gene>
<dbReference type="SUPFAM" id="SSF46785">
    <property type="entry name" value="Winged helix' DNA-binding domain"/>
    <property type="match status" value="1"/>
</dbReference>
<name>A0A917UWA7_9DEIO</name>
<dbReference type="EMBL" id="BMOE01000026">
    <property type="protein sequence ID" value="GGJ89931.1"/>
    <property type="molecule type" value="Genomic_DNA"/>
</dbReference>
<protein>
    <recommendedName>
        <fullName evidence="4">Helix-turn-helix domain-containing protein</fullName>
    </recommendedName>
</protein>
<dbReference type="Proteomes" id="UP000635726">
    <property type="component" value="Unassembled WGS sequence"/>
</dbReference>
<reference evidence="2" key="1">
    <citation type="journal article" date="2014" name="Int. J. Syst. Evol. Microbiol.">
        <title>Complete genome sequence of Corynebacterium casei LMG S-19264T (=DSM 44701T), isolated from a smear-ripened cheese.</title>
        <authorList>
            <consortium name="US DOE Joint Genome Institute (JGI-PGF)"/>
            <person name="Walter F."/>
            <person name="Albersmeier A."/>
            <person name="Kalinowski J."/>
            <person name="Ruckert C."/>
        </authorList>
    </citation>
    <scope>NUCLEOTIDE SEQUENCE</scope>
    <source>
        <strain evidence="2">JCM 14371</strain>
    </source>
</reference>
<organism evidence="2 3">
    <name type="scientific">Deinococcus aquiradiocola</name>
    <dbReference type="NCBI Taxonomy" id="393059"/>
    <lineage>
        <taxon>Bacteria</taxon>
        <taxon>Thermotogati</taxon>
        <taxon>Deinococcota</taxon>
        <taxon>Deinococci</taxon>
        <taxon>Deinococcales</taxon>
        <taxon>Deinococcaceae</taxon>
        <taxon>Deinococcus</taxon>
    </lineage>
</organism>
<dbReference type="AlphaFoldDB" id="A0A917UWA7"/>
<sequence>MSSFATDWAWKQHVQPAGRKFVLVALAEFADAEGACRVAQAELAEMTGQTGRSVLTHLAVLETAGLITREATRDEDGYRDLDVIRLMAVNGPRRNRAKPAVDDARPGLTETVSGRDSQGETVSRGPGRLPETVSPQGTSFLPYVRKDVPNTTPACETHVSGHTETGGGAGLPVTEHRALHATPDEAARDRTGTTGPGTDQRARAARPGTVNASGPVPPAGPYRAALNAIDTAGLTPDWAQWIRANALRPAAQEAQAPVWQAWIDAGHADTLKVHALDLVQSGGSFTHPWGALKARMRNASIPPAGTAPPAPVPYRPGDRVRYEDGSEAVVLDVRARGITTDHPHHPDVPIGRLNTLERTE</sequence>
<feature type="region of interest" description="Disordered" evidence="1">
    <location>
        <begin position="94"/>
        <end position="141"/>
    </location>
</feature>
<feature type="region of interest" description="Disordered" evidence="1">
    <location>
        <begin position="183"/>
        <end position="217"/>
    </location>
</feature>